<evidence type="ECO:0000313" key="1">
    <source>
        <dbReference type="EMBL" id="GAA4182785.1"/>
    </source>
</evidence>
<evidence type="ECO:0008006" key="3">
    <source>
        <dbReference type="Google" id="ProtNLM"/>
    </source>
</evidence>
<accession>A0ABP8AER0</accession>
<proteinExistence type="predicted"/>
<comment type="caution">
    <text evidence="1">The sequence shown here is derived from an EMBL/GenBank/DDBJ whole genome shotgun (WGS) entry which is preliminary data.</text>
</comment>
<evidence type="ECO:0000313" key="2">
    <source>
        <dbReference type="Proteomes" id="UP001500167"/>
    </source>
</evidence>
<sequence length="293" mass="34301">MLRKIIDEALSHNRYFFHKTDFFTGELGLSVSMVLFGMINEETSIYERGMLKLQDIINKCKNNQECNDKDIWILVVLLKFLHENDFIEIEENTLTSLIPNRYKCSANKMVRSKYFTCYAYIGFDYLDLHTIWQEMILELSDIILREDNILFIYNCFFAATCFVRSGNEEFGNILVLIKNMTENLSIEQFDFLSIDNLVMLWKITQQDACLSVIKNRMEHMLYAGQSLSSLIRTTYQVSDLYDDDNIIEKVKLMVMTTGNWSLVNGKLSLLFLDKSIYKSSDLQSIGFVFNLFD</sequence>
<name>A0ABP8AER0_9SPHI</name>
<keyword evidence="2" id="KW-1185">Reference proteome</keyword>
<dbReference type="EMBL" id="BAAAZK010000008">
    <property type="protein sequence ID" value="GAA4182785.1"/>
    <property type="molecule type" value="Genomic_DNA"/>
</dbReference>
<protein>
    <recommendedName>
        <fullName evidence="3">DUF4003 domain-containing protein</fullName>
    </recommendedName>
</protein>
<reference evidence="2" key="1">
    <citation type="journal article" date="2019" name="Int. J. Syst. Evol. Microbiol.">
        <title>The Global Catalogue of Microorganisms (GCM) 10K type strain sequencing project: providing services to taxonomists for standard genome sequencing and annotation.</title>
        <authorList>
            <consortium name="The Broad Institute Genomics Platform"/>
            <consortium name="The Broad Institute Genome Sequencing Center for Infectious Disease"/>
            <person name="Wu L."/>
            <person name="Ma J."/>
        </authorList>
    </citation>
    <scope>NUCLEOTIDE SEQUENCE [LARGE SCALE GENOMIC DNA]</scope>
    <source>
        <strain evidence="2">JCM 16722</strain>
    </source>
</reference>
<gene>
    <name evidence="1" type="ORF">GCM10022218_40450</name>
</gene>
<organism evidence="1 2">
    <name type="scientific">Sphingobacterium ginsenosidimutans</name>
    <dbReference type="NCBI Taxonomy" id="687845"/>
    <lineage>
        <taxon>Bacteria</taxon>
        <taxon>Pseudomonadati</taxon>
        <taxon>Bacteroidota</taxon>
        <taxon>Sphingobacteriia</taxon>
        <taxon>Sphingobacteriales</taxon>
        <taxon>Sphingobacteriaceae</taxon>
        <taxon>Sphingobacterium</taxon>
    </lineage>
</organism>
<dbReference type="Proteomes" id="UP001500167">
    <property type="component" value="Unassembled WGS sequence"/>
</dbReference>
<dbReference type="RefSeq" id="WP_346087952.1">
    <property type="nucleotide sequence ID" value="NZ_BAAAZK010000008.1"/>
</dbReference>